<dbReference type="KEGG" id="kpul:GXN76_07910"/>
<dbReference type="AlphaFoldDB" id="A0A7D4BPX8"/>
<sequence length="320" mass="36817">MRADRLLNIMILLQNRGKMTAGDLAYELEVSKRTIFRDMDALSSAGVPIISERGKDGGWRLLDNFRNQLSGMKKEDIQTLFIFPSGEQLSDLGLNPQSLDTREKLLASIPEGYRDEAQRIWERIYIDTSTWRQSKERIDSFKIVQRGVWDNKKLLILYENTEGVQSERYIDPLGLVAKGNKWYLVASTEEGIRIFRVSRIQSATIKSETFKRPANFNLAAYWNQSKSRFIQNLPQYQVHAELSPDIINRLHFTGRFVRVINTQPPNSNKWTPAILSFHHEEEAIEYILGFGDKIKVVTPGDLTEKVLSKAQSVIHFQGQV</sequence>
<dbReference type="Pfam" id="PF25583">
    <property type="entry name" value="WCX"/>
    <property type="match status" value="1"/>
</dbReference>
<name>A0A7D4BPX8_9BACL</name>
<dbReference type="PROSITE" id="PS51000">
    <property type="entry name" value="HTH_DEOR_2"/>
    <property type="match status" value="1"/>
</dbReference>
<dbReference type="InterPro" id="IPR028349">
    <property type="entry name" value="PafC-like"/>
</dbReference>
<dbReference type="PROSITE" id="PS52050">
    <property type="entry name" value="WYL"/>
    <property type="match status" value="1"/>
</dbReference>
<dbReference type="InterPro" id="IPR026881">
    <property type="entry name" value="WYL_dom"/>
</dbReference>
<dbReference type="InterPro" id="IPR013196">
    <property type="entry name" value="HTH_11"/>
</dbReference>
<dbReference type="InterPro" id="IPR036390">
    <property type="entry name" value="WH_DNA-bd_sf"/>
</dbReference>
<gene>
    <name evidence="4" type="ORF">GXN76_07910</name>
</gene>
<dbReference type="InterPro" id="IPR001034">
    <property type="entry name" value="DeoR_HTH"/>
</dbReference>
<evidence type="ECO:0000259" key="3">
    <source>
        <dbReference type="PROSITE" id="PS51000"/>
    </source>
</evidence>
<evidence type="ECO:0000313" key="4">
    <source>
        <dbReference type="EMBL" id="QKG84411.1"/>
    </source>
</evidence>
<reference evidence="4 5" key="1">
    <citation type="submission" date="2020-01" db="EMBL/GenBank/DDBJ databases">
        <authorList>
            <person name="Gulvik C.A."/>
            <person name="Batra D.G."/>
        </authorList>
    </citation>
    <scope>NUCLEOTIDE SEQUENCE [LARGE SCALE GENOMIC DNA]</scope>
    <source>
        <strain evidence="4 5">W9323</strain>
    </source>
</reference>
<dbReference type="InterPro" id="IPR057727">
    <property type="entry name" value="WCX_dom"/>
</dbReference>
<dbReference type="Pfam" id="PF13280">
    <property type="entry name" value="WYL"/>
    <property type="match status" value="1"/>
</dbReference>
<dbReference type="InterPro" id="IPR051534">
    <property type="entry name" value="CBASS_pafABC_assoc_protein"/>
</dbReference>
<dbReference type="SUPFAM" id="SSF46785">
    <property type="entry name" value="Winged helix' DNA-binding domain"/>
    <property type="match status" value="1"/>
</dbReference>
<dbReference type="PANTHER" id="PTHR34580">
    <property type="match status" value="1"/>
</dbReference>
<dbReference type="RefSeq" id="WP_173222077.1">
    <property type="nucleotide sequence ID" value="NZ_CP048104.1"/>
</dbReference>
<dbReference type="Gene3D" id="1.10.10.10">
    <property type="entry name" value="Winged helix-like DNA-binding domain superfamily/Winged helix DNA-binding domain"/>
    <property type="match status" value="1"/>
</dbReference>
<accession>A0A7D4BPX8</accession>
<dbReference type="GO" id="GO:0003700">
    <property type="term" value="F:DNA-binding transcription factor activity"/>
    <property type="evidence" value="ECO:0007669"/>
    <property type="project" value="InterPro"/>
</dbReference>
<keyword evidence="1" id="KW-0805">Transcription regulation</keyword>
<proteinExistence type="predicted"/>
<protein>
    <submittedName>
        <fullName evidence="4">YafY family transcriptional regulator</fullName>
    </submittedName>
</protein>
<evidence type="ECO:0000256" key="1">
    <source>
        <dbReference type="ARBA" id="ARBA00023015"/>
    </source>
</evidence>
<dbReference type="InterPro" id="IPR036388">
    <property type="entry name" value="WH-like_DNA-bd_sf"/>
</dbReference>
<dbReference type="PANTHER" id="PTHR34580:SF1">
    <property type="entry name" value="PROTEIN PAFC"/>
    <property type="match status" value="1"/>
</dbReference>
<dbReference type="Pfam" id="PF08279">
    <property type="entry name" value="HTH_11"/>
    <property type="match status" value="1"/>
</dbReference>
<evidence type="ECO:0000256" key="2">
    <source>
        <dbReference type="ARBA" id="ARBA00023163"/>
    </source>
</evidence>
<feature type="domain" description="HTH deoR-type" evidence="3">
    <location>
        <begin position="2"/>
        <end position="57"/>
    </location>
</feature>
<evidence type="ECO:0000313" key="5">
    <source>
        <dbReference type="Proteomes" id="UP000503088"/>
    </source>
</evidence>
<organism evidence="4 5">
    <name type="scientific">Kroppenstedtia pulmonis</name>
    <dbReference type="NCBI Taxonomy" id="1380685"/>
    <lineage>
        <taxon>Bacteria</taxon>
        <taxon>Bacillati</taxon>
        <taxon>Bacillota</taxon>
        <taxon>Bacilli</taxon>
        <taxon>Bacillales</taxon>
        <taxon>Thermoactinomycetaceae</taxon>
        <taxon>Kroppenstedtia</taxon>
    </lineage>
</organism>
<keyword evidence="2" id="KW-0804">Transcription</keyword>
<dbReference type="PIRSF" id="PIRSF016838">
    <property type="entry name" value="PafC"/>
    <property type="match status" value="1"/>
</dbReference>
<dbReference type="Proteomes" id="UP000503088">
    <property type="component" value="Chromosome"/>
</dbReference>
<dbReference type="EMBL" id="CP048104">
    <property type="protein sequence ID" value="QKG84411.1"/>
    <property type="molecule type" value="Genomic_DNA"/>
</dbReference>
<keyword evidence="5" id="KW-1185">Reference proteome</keyword>